<dbReference type="Gene3D" id="3.30.470.20">
    <property type="entry name" value="ATP-grasp fold, B domain"/>
    <property type="match status" value="1"/>
</dbReference>
<dbReference type="Pfam" id="PF14397">
    <property type="entry name" value="ATPgrasp_ST"/>
    <property type="match status" value="1"/>
</dbReference>
<dbReference type="OrthoDB" id="6315394at2"/>
<gene>
    <name evidence="2" type="ORF">SAMN06265377_1430</name>
</gene>
<keyword evidence="3" id="KW-1185">Reference proteome</keyword>
<dbReference type="EMBL" id="OBEH01000002">
    <property type="protein sequence ID" value="SNY99619.1"/>
    <property type="molecule type" value="Genomic_DNA"/>
</dbReference>
<evidence type="ECO:0000313" key="3">
    <source>
        <dbReference type="Proteomes" id="UP000219048"/>
    </source>
</evidence>
<organism evidence="2 3">
    <name type="scientific">Flagellimonas pacifica</name>
    <dbReference type="NCBI Taxonomy" id="1247520"/>
    <lineage>
        <taxon>Bacteria</taxon>
        <taxon>Pseudomonadati</taxon>
        <taxon>Bacteroidota</taxon>
        <taxon>Flavobacteriia</taxon>
        <taxon>Flavobacteriales</taxon>
        <taxon>Flavobacteriaceae</taxon>
        <taxon>Flagellimonas</taxon>
    </lineage>
</organism>
<dbReference type="SUPFAM" id="SSF56059">
    <property type="entry name" value="Glutathione synthetase ATP-binding domain-like"/>
    <property type="match status" value="1"/>
</dbReference>
<name>A0A285MR06_9FLAO</name>
<feature type="domain" description="Alpha-L-glutamate ligase-related protein ATP-grasp" evidence="1">
    <location>
        <begin position="72"/>
        <end position="334"/>
    </location>
</feature>
<dbReference type="RefSeq" id="WP_097045107.1">
    <property type="nucleotide sequence ID" value="NZ_OBEH01000002.1"/>
</dbReference>
<dbReference type="Proteomes" id="UP000219048">
    <property type="component" value="Unassembled WGS sequence"/>
</dbReference>
<protein>
    <submittedName>
        <fullName evidence="2">Sugar-transfer associated ATP-grasp</fullName>
    </submittedName>
</protein>
<reference evidence="3" key="1">
    <citation type="submission" date="2017-09" db="EMBL/GenBank/DDBJ databases">
        <authorList>
            <person name="Varghese N."/>
            <person name="Submissions S."/>
        </authorList>
    </citation>
    <scope>NUCLEOTIDE SEQUENCE [LARGE SCALE GENOMIC DNA]</scope>
    <source>
        <strain evidence="3">DSM 25885</strain>
    </source>
</reference>
<proteinExistence type="predicted"/>
<evidence type="ECO:0000259" key="1">
    <source>
        <dbReference type="Pfam" id="PF14397"/>
    </source>
</evidence>
<evidence type="ECO:0000313" key="2">
    <source>
        <dbReference type="EMBL" id="SNY99619.1"/>
    </source>
</evidence>
<sequence>MIPKHQKEGFRVFLKDKRKKSYPKIFLEFLSLWREKGEIPLYYFKYLYRKDVTNVKDFLITKEASKIQRSRNLHKEEYLSIISNKLIFSLFCKKNNLPVPELISYNFGSSFYYEGKCYKVSNNRELTAFFKEVFNKTGKEKLFLKPFSLFGGRGACIIRKNKLEEDVKENASSIIENDCIHEDVLIQHDEVNKINPSCINTIRFETYIDDKKGIHVLDAFMRFGTGDNIVDNGHSGGIYVGVNMQEGRLKDVALEEIHFGGRDYFEHPTSNYPFKGFLIPYFNEARNLVIEATEFLPDRFIGWDIAITNNGPVIIEANEYPDLFMGDTSYGGYLKNPLFKEMLAEAG</sequence>
<accession>A0A285MR06</accession>
<dbReference type="InterPro" id="IPR039523">
    <property type="entry name" value="RimK-rel_E_lig_ATP-grasp"/>
</dbReference>
<dbReference type="AlphaFoldDB" id="A0A285MR06"/>